<name>A0A543BCK3_9MICO</name>
<dbReference type="PANTHER" id="PTHR10824">
    <property type="entry name" value="ACYL-COENZYME A THIOESTERASE-RELATED"/>
    <property type="match status" value="1"/>
</dbReference>
<dbReference type="Proteomes" id="UP000317209">
    <property type="component" value="Unassembled WGS sequence"/>
</dbReference>
<dbReference type="GO" id="GO:0006631">
    <property type="term" value="P:fatty acid metabolic process"/>
    <property type="evidence" value="ECO:0007669"/>
    <property type="project" value="TreeGrafter"/>
</dbReference>
<dbReference type="GO" id="GO:0006637">
    <property type="term" value="P:acyl-CoA metabolic process"/>
    <property type="evidence" value="ECO:0007669"/>
    <property type="project" value="TreeGrafter"/>
</dbReference>
<protein>
    <recommendedName>
        <fullName evidence="1">BAAT/Acyl-CoA thioester hydrolase C-terminal domain-containing protein</fullName>
    </recommendedName>
</protein>
<dbReference type="Pfam" id="PF08840">
    <property type="entry name" value="BAAT_C"/>
    <property type="match status" value="1"/>
</dbReference>
<dbReference type="InterPro" id="IPR014940">
    <property type="entry name" value="BAAT_C"/>
</dbReference>
<dbReference type="EMBL" id="VFOX01000002">
    <property type="protein sequence ID" value="TQL82565.1"/>
    <property type="molecule type" value="Genomic_DNA"/>
</dbReference>
<comment type="caution">
    <text evidence="2">The sequence shown here is derived from an EMBL/GenBank/DDBJ whole genome shotgun (WGS) entry which is preliminary data.</text>
</comment>
<sequence>MHHDVDDVHDAYPIIPSGTAVLLLAGSSGRVETHRADLLAAHGARVRAIRWFGGVGQRPAPHDVPLELFFDHLDVLRRDHDRVAIMGTSFGAEAALVTAAVQPVDATIALSPPSVVWSGFSAGNWSSHWTLDGTPLPAVAFDPEWTPTDDPPEYLGLYARSLERDPDAAAAAAIAVEDISGEVLLVAGGDDRVWPSIRFSDAIVSRRAAQGKITMLITLPEAGHRVLLPGETAPEGGTAMARGGTPDADRRLGSLAWGEISRLLDLRAR</sequence>
<evidence type="ECO:0000313" key="3">
    <source>
        <dbReference type="Proteomes" id="UP000317209"/>
    </source>
</evidence>
<evidence type="ECO:0000313" key="2">
    <source>
        <dbReference type="EMBL" id="TQL82565.1"/>
    </source>
</evidence>
<accession>A0A543BCK3</accession>
<dbReference type="InterPro" id="IPR029058">
    <property type="entry name" value="AB_hydrolase_fold"/>
</dbReference>
<gene>
    <name evidence="2" type="ORF">FB560_4060</name>
</gene>
<evidence type="ECO:0000259" key="1">
    <source>
        <dbReference type="Pfam" id="PF08840"/>
    </source>
</evidence>
<reference evidence="2 3" key="1">
    <citation type="submission" date="2019-06" db="EMBL/GenBank/DDBJ databases">
        <title>Sequencing the genomes of 1000 actinobacteria strains.</title>
        <authorList>
            <person name="Klenk H.-P."/>
        </authorList>
    </citation>
    <scope>NUCLEOTIDE SEQUENCE [LARGE SCALE GENOMIC DNA]</scope>
    <source>
        <strain evidence="2 3">DSM 20169</strain>
    </source>
</reference>
<dbReference type="RefSeq" id="WP_170198224.1">
    <property type="nucleotide sequence ID" value="NZ_VFOX01000002.1"/>
</dbReference>
<dbReference type="AlphaFoldDB" id="A0A543BCK3"/>
<keyword evidence="3" id="KW-1185">Reference proteome</keyword>
<organism evidence="2 3">
    <name type="scientific">Microbacterium saperdae</name>
    <dbReference type="NCBI Taxonomy" id="69368"/>
    <lineage>
        <taxon>Bacteria</taxon>
        <taxon>Bacillati</taxon>
        <taxon>Actinomycetota</taxon>
        <taxon>Actinomycetes</taxon>
        <taxon>Micrococcales</taxon>
        <taxon>Microbacteriaceae</taxon>
        <taxon>Microbacterium</taxon>
    </lineage>
</organism>
<dbReference type="GO" id="GO:0047617">
    <property type="term" value="F:fatty acyl-CoA hydrolase activity"/>
    <property type="evidence" value="ECO:0007669"/>
    <property type="project" value="TreeGrafter"/>
</dbReference>
<dbReference type="Gene3D" id="3.40.50.1820">
    <property type="entry name" value="alpha/beta hydrolase"/>
    <property type="match status" value="1"/>
</dbReference>
<dbReference type="SUPFAM" id="SSF53474">
    <property type="entry name" value="alpha/beta-Hydrolases"/>
    <property type="match status" value="1"/>
</dbReference>
<feature type="domain" description="BAAT/Acyl-CoA thioester hydrolase C-terminal" evidence="1">
    <location>
        <begin position="79"/>
        <end position="229"/>
    </location>
</feature>
<proteinExistence type="predicted"/>
<dbReference type="PANTHER" id="PTHR10824:SF4">
    <property type="entry name" value="ACYL-COENZYME A THIOESTERASE 1-LIKE"/>
    <property type="match status" value="1"/>
</dbReference>